<proteinExistence type="predicted"/>
<evidence type="ECO:0000313" key="1">
    <source>
        <dbReference type="EMBL" id="WDI02378.1"/>
    </source>
</evidence>
<sequence>MIDRLLLNEAAYFYRSSGRLTSTLINTVFQSVAKNKTGRFVYKVVNETKNYGNKVINFSLCIFKTKGKPSFLDSEGTEEEQKYSYVLLIHYSNMLIVSKKNASGVERLLSEYINEIDYVTISRLFLSDRAFFEKFSMSNMDVSDNAVRRRNIEAIDLKSSFSPIYASKYILNSIRIKDQDSNRITLALNTSKINRLGKKGSFEDYLQWVIQVVDKIENFQPQESYLDNFSTPIKVQETLGRLVPTSILFHFGELLDQLDRGDVERIEYRVDEQKIRSIDFQHFIGSFNTFCEVSVNEVEGTERAIYRVTNPIDKRLQLKKLKSSMRISSSKLKNIYIVYATSEIRLIDYINNTQSFIVTFSEFDVVYTNKRLFKDNKLLANLDTFINVLEEYPALGSILSEKGTVEANMSRFESNTLFDFVDSVLALDSDYLFCDDLGNEFADFISIYNQRSVCFYHAKYASSQFSASDFQVVIAQALKNIGNMIPSSAQLEQKRERWNSLYSRSNIAMMRKGDSVENGIVSFTKTLNHPNATSHIYIVVNYISKSRVISELNELRKGGNTSAQTIQLFWLLSSFISTCKELGFQAHITCKP</sequence>
<dbReference type="RefSeq" id="WP_274337810.1">
    <property type="nucleotide sequence ID" value="NZ_CP118106.1"/>
</dbReference>
<protein>
    <submittedName>
        <fullName evidence="1">Uncharacterized protein</fullName>
    </submittedName>
</protein>
<organism evidence="1 2">
    <name type="scientific">Paenibacillus urinalis</name>
    <dbReference type="NCBI Taxonomy" id="521520"/>
    <lineage>
        <taxon>Bacteria</taxon>
        <taxon>Bacillati</taxon>
        <taxon>Bacillota</taxon>
        <taxon>Bacilli</taxon>
        <taxon>Bacillales</taxon>
        <taxon>Paenibacillaceae</taxon>
        <taxon>Paenibacillus</taxon>
    </lineage>
</organism>
<keyword evidence="2" id="KW-1185">Reference proteome</keyword>
<accession>A0ABY7X991</accession>
<dbReference type="Proteomes" id="UP001221519">
    <property type="component" value="Chromosome"/>
</dbReference>
<dbReference type="EMBL" id="CP118108">
    <property type="protein sequence ID" value="WDI02378.1"/>
    <property type="molecule type" value="Genomic_DNA"/>
</dbReference>
<reference evidence="1 2" key="1">
    <citation type="submission" date="2023-02" db="EMBL/GenBank/DDBJ databases">
        <title>Pathogen: clinical or host-associated sample.</title>
        <authorList>
            <person name="Hergert J."/>
            <person name="Casey R."/>
            <person name="Wagner J."/>
            <person name="Young E.L."/>
            <person name="Oakeson K.F."/>
        </authorList>
    </citation>
    <scope>NUCLEOTIDE SEQUENCE [LARGE SCALE GENOMIC DNA]</scope>
    <source>
        <strain evidence="1 2">2022CK-00829</strain>
    </source>
</reference>
<gene>
    <name evidence="1" type="ORF">PUW25_24855</name>
</gene>
<evidence type="ECO:0000313" key="2">
    <source>
        <dbReference type="Proteomes" id="UP001221519"/>
    </source>
</evidence>
<name>A0ABY7X991_9BACL</name>